<protein>
    <submittedName>
        <fullName evidence="2">Uncharacterized protein</fullName>
    </submittedName>
</protein>
<evidence type="ECO:0000256" key="1">
    <source>
        <dbReference type="SAM" id="MobiDB-lite"/>
    </source>
</evidence>
<feature type="region of interest" description="Disordered" evidence="1">
    <location>
        <begin position="89"/>
        <end position="115"/>
    </location>
</feature>
<accession>A0ABN9XTP4</accession>
<evidence type="ECO:0000313" key="3">
    <source>
        <dbReference type="Proteomes" id="UP001189429"/>
    </source>
</evidence>
<dbReference type="PROSITE" id="PS51257">
    <property type="entry name" value="PROKAR_LIPOPROTEIN"/>
    <property type="match status" value="1"/>
</dbReference>
<proteinExistence type="predicted"/>
<sequence length="115" mass="11939">MAPRGRFARPRAARGAARGAALVALAAAALGCGLSAAWLGRPGGGRPRRAAACLQARAGASPAPLKEELFLCDEFRAKQEEMWEMMDAEDREGGQGREAGGALAARGRELRGAAH</sequence>
<dbReference type="EMBL" id="CAUYUJ010021225">
    <property type="protein sequence ID" value="CAK0903405.1"/>
    <property type="molecule type" value="Genomic_DNA"/>
</dbReference>
<organism evidence="2 3">
    <name type="scientific">Prorocentrum cordatum</name>
    <dbReference type="NCBI Taxonomy" id="2364126"/>
    <lineage>
        <taxon>Eukaryota</taxon>
        <taxon>Sar</taxon>
        <taxon>Alveolata</taxon>
        <taxon>Dinophyceae</taxon>
        <taxon>Prorocentrales</taxon>
        <taxon>Prorocentraceae</taxon>
        <taxon>Prorocentrum</taxon>
    </lineage>
</organism>
<gene>
    <name evidence="2" type="ORF">PCOR1329_LOCUS79739</name>
</gene>
<feature type="compositionally biased region" description="Basic and acidic residues" evidence="1">
    <location>
        <begin position="106"/>
        <end position="115"/>
    </location>
</feature>
<name>A0ABN9XTP4_9DINO</name>
<keyword evidence="3" id="KW-1185">Reference proteome</keyword>
<comment type="caution">
    <text evidence="2">The sequence shown here is derived from an EMBL/GenBank/DDBJ whole genome shotgun (WGS) entry which is preliminary data.</text>
</comment>
<dbReference type="Proteomes" id="UP001189429">
    <property type="component" value="Unassembled WGS sequence"/>
</dbReference>
<evidence type="ECO:0000313" key="2">
    <source>
        <dbReference type="EMBL" id="CAK0903405.1"/>
    </source>
</evidence>
<reference evidence="2" key="1">
    <citation type="submission" date="2023-10" db="EMBL/GenBank/DDBJ databases">
        <authorList>
            <person name="Chen Y."/>
            <person name="Shah S."/>
            <person name="Dougan E. K."/>
            <person name="Thang M."/>
            <person name="Chan C."/>
        </authorList>
    </citation>
    <scope>NUCLEOTIDE SEQUENCE [LARGE SCALE GENOMIC DNA]</scope>
</reference>